<dbReference type="GeneID" id="22112319"/>
<organism evidence="1 2">
    <name type="scientific">Aeromonas phage pAh6-C</name>
    <dbReference type="NCBI Taxonomy" id="1505227"/>
    <lineage>
        <taxon>Viruses</taxon>
        <taxon>Duplodnaviria</taxon>
        <taxon>Heunggongvirae</taxon>
        <taxon>Uroviricota</taxon>
        <taxon>Caudoviricetes</taxon>
        <taxon>Chaseviridae</taxon>
        <taxon>Nefertitivirinae</taxon>
        <taxon>Pahsextavirus</taxon>
        <taxon>Pahsextavirus pAh6C</taxon>
    </lineage>
</organism>
<dbReference type="EMBL" id="KJ858521">
    <property type="protein sequence ID" value="AII26817.1"/>
    <property type="molecule type" value="Genomic_DNA"/>
</dbReference>
<name>A0A076G5N6_9CAUD</name>
<dbReference type="RefSeq" id="YP_009103397.1">
    <property type="nucleotide sequence ID" value="NC_025459.1"/>
</dbReference>
<proteinExistence type="predicted"/>
<evidence type="ECO:0000313" key="2">
    <source>
        <dbReference type="Proteomes" id="UP000028666"/>
    </source>
</evidence>
<protein>
    <submittedName>
        <fullName evidence="1">Uncharacterized protein</fullName>
    </submittedName>
</protein>
<accession>A0A076G5N6</accession>
<gene>
    <name evidence="1" type="ORF">AH6C_063</name>
</gene>
<dbReference type="Proteomes" id="UP000028666">
    <property type="component" value="Segment"/>
</dbReference>
<evidence type="ECO:0000313" key="1">
    <source>
        <dbReference type="EMBL" id="AII26817.1"/>
    </source>
</evidence>
<keyword evidence="2" id="KW-1185">Reference proteome</keyword>
<sequence>MLVVPDAWELILKTQKDGSEKTVTLQKFVEVTVPRNSYSAKAVDNLMAVRERLKNGEEVDGAEINLKGVTFRRAP</sequence>
<dbReference type="KEGG" id="vg:22112319"/>
<reference evidence="1 2" key="1">
    <citation type="submission" date="2014-05" db="EMBL/GenBank/DDBJ databases">
        <title>Complete genome sequence of Aeromonas bacteriophage pAh6-C.</title>
        <authorList>
            <person name="Jun J.W."/>
            <person name="Park S.C."/>
        </authorList>
    </citation>
    <scope>NUCLEOTIDE SEQUENCE [LARGE SCALE GENOMIC DNA]</scope>
</reference>